<evidence type="ECO:0008006" key="3">
    <source>
        <dbReference type="Google" id="ProtNLM"/>
    </source>
</evidence>
<sequence>MQIEETFRDIKSPQYGMALRHSSSQLQDEISSNYMGYRPI</sequence>
<reference evidence="1 2" key="1">
    <citation type="journal article" date="2014" name="Environ. Microbiol.">
        <title>Comparative genomics of the marine bacterial genus Glaciecola reveals the high degree of genomic diversity and genomic characteristic for cold adaptation.</title>
        <authorList>
            <person name="Qin Q.L."/>
            <person name="Xie B.B."/>
            <person name="Yu Y."/>
            <person name="Shu Y.L."/>
            <person name="Rong J.C."/>
            <person name="Zhang Y.J."/>
            <person name="Zhao D.L."/>
            <person name="Chen X.L."/>
            <person name="Zhang X.Y."/>
            <person name="Chen B."/>
            <person name="Zhou B.C."/>
            <person name="Zhang Y.Z."/>
        </authorList>
    </citation>
    <scope>NUCLEOTIDE SEQUENCE [LARGE SCALE GENOMIC DNA]</scope>
    <source>
        <strain evidence="1 2">NO2</strain>
    </source>
</reference>
<dbReference type="Proteomes" id="UP000008372">
    <property type="component" value="Unassembled WGS sequence"/>
</dbReference>
<accession>A0ABQ0I388</accession>
<comment type="caution">
    <text evidence="1">The sequence shown here is derived from an EMBL/GenBank/DDBJ whole genome shotgun (WGS) entry which is preliminary data.</text>
</comment>
<dbReference type="EMBL" id="BAEK01000017">
    <property type="protein sequence ID" value="GAC03771.1"/>
    <property type="molecule type" value="Genomic_DNA"/>
</dbReference>
<proteinExistence type="predicted"/>
<evidence type="ECO:0000313" key="1">
    <source>
        <dbReference type="EMBL" id="GAC03771.1"/>
    </source>
</evidence>
<organism evidence="1 2">
    <name type="scientific">Paraglaciecola agarilytica NO2</name>
    <dbReference type="NCBI Taxonomy" id="1125747"/>
    <lineage>
        <taxon>Bacteria</taxon>
        <taxon>Pseudomonadati</taxon>
        <taxon>Pseudomonadota</taxon>
        <taxon>Gammaproteobacteria</taxon>
        <taxon>Alteromonadales</taxon>
        <taxon>Alteromonadaceae</taxon>
        <taxon>Paraglaciecola</taxon>
    </lineage>
</organism>
<evidence type="ECO:0000313" key="2">
    <source>
        <dbReference type="Proteomes" id="UP000008372"/>
    </source>
</evidence>
<gene>
    <name evidence="1" type="ORF">GAGA_0908</name>
</gene>
<keyword evidence="2" id="KW-1185">Reference proteome</keyword>
<name>A0ABQ0I388_9ALTE</name>
<protein>
    <recommendedName>
        <fullName evidence="3">Transposase</fullName>
    </recommendedName>
</protein>